<dbReference type="Pfam" id="PF17853">
    <property type="entry name" value="GGDEF_2"/>
    <property type="match status" value="1"/>
</dbReference>
<protein>
    <recommendedName>
        <fullName evidence="5">FAD dependent oxidoreductase domain-containing protein</fullName>
    </recommendedName>
</protein>
<feature type="domain" description="FAD dependent oxidoreductase" evidence="1">
    <location>
        <begin position="476"/>
        <end position="719"/>
    </location>
</feature>
<proteinExistence type="predicted"/>
<dbReference type="InterPro" id="IPR036188">
    <property type="entry name" value="FAD/NAD-bd_sf"/>
</dbReference>
<dbReference type="PANTHER" id="PTHR33744">
    <property type="entry name" value="CARBOHYDRATE DIACID REGULATOR"/>
    <property type="match status" value="1"/>
</dbReference>
<dbReference type="InterPro" id="IPR006076">
    <property type="entry name" value="FAD-dep_OxRdtase"/>
</dbReference>
<gene>
    <name evidence="3" type="ORF">Aple_082180</name>
</gene>
<dbReference type="Gene3D" id="3.50.50.60">
    <property type="entry name" value="FAD/NAD(P)-binding domain"/>
    <property type="match status" value="2"/>
</dbReference>
<dbReference type="InterPro" id="IPR051448">
    <property type="entry name" value="CdaR-like_regulators"/>
</dbReference>
<dbReference type="Pfam" id="PF01266">
    <property type="entry name" value="DAO"/>
    <property type="match status" value="1"/>
</dbReference>
<evidence type="ECO:0000313" key="4">
    <source>
        <dbReference type="Proteomes" id="UP000377595"/>
    </source>
</evidence>
<keyword evidence="4" id="KW-1185">Reference proteome</keyword>
<dbReference type="EMBL" id="BLAF01000065">
    <property type="protein sequence ID" value="GES25319.1"/>
    <property type="molecule type" value="Genomic_DNA"/>
</dbReference>
<accession>A0A5M3XZE5</accession>
<evidence type="ECO:0008006" key="5">
    <source>
        <dbReference type="Google" id="ProtNLM"/>
    </source>
</evidence>
<dbReference type="PANTHER" id="PTHR33744:SF17">
    <property type="entry name" value="CONSERVED PROTEIN"/>
    <property type="match status" value="1"/>
</dbReference>
<dbReference type="Gene3D" id="1.10.10.2840">
    <property type="entry name" value="PucR C-terminal helix-turn-helix domain"/>
    <property type="match status" value="1"/>
</dbReference>
<dbReference type="InterPro" id="IPR042070">
    <property type="entry name" value="PucR_C-HTH_sf"/>
</dbReference>
<sequence length="737" mass="78400">MITLDRLVNVLGGYGVRLCGHAVPRSAWLHSVAMPEPADRHVAGDVLLAVGTSSLAEAVRWAAAANATAVLIRPADTGVRDSVGAESGNGADVERDAAAIGDRHGVAVLLADPAASWSQLAGVVYGLVLESRETASGRGPTDLFALADSLADVIGGAVTIEDRHSRVLAYSRSQEAGDPARLETILGRRVPDRLRELFQQQGVFARLAATHQPVFVPADAGNGLTGRMAVSVRAGRELLGSVWVSCDAPLTGARHRALADGARTVALHLLRSRASADLERQVESDLVIRLLEGSADAATVISRLGLAPQAMRVIAVRTHSTDDRHATLLLAFEQATTGFGWSRPGRSTLLGDTLYTILPAEHAEAARQWITVLHGELPAQVCVAAGIGAPAEVAELPASRQEADECLALHESSGTGAAPPAYDESWDDILLWRLRAAARTGRTPVRGPISTLRRHDTRHGTRFVATLLAWLETQGDPNLAAERLGVHPNTVRNRLRKMGELAEHAPLVGEALTAGVRIDGQRYVDPGAFVHALGEAVMRRGATVYAVEVDEVRTDDRKVIVRSAKGTVLSADAVVLATGAWLPRLARQWGVRVPVRAGRGYSFTVPVDHPVPGPIYLPDVRVACTPYRDGLRVAGTMEFRDPDAPQVPARLETIVASARPLLRGVHWEDRTDVWVGPRPVTPDGRPLIGATAAPTVYVAGGHGMWGLAHGPITGRLLAEQITTGKQPAALADFDPLR</sequence>
<name>A0A5M3XZE5_9ACTN</name>
<dbReference type="SUPFAM" id="SSF51905">
    <property type="entry name" value="FAD/NAD(P)-binding domain"/>
    <property type="match status" value="1"/>
</dbReference>
<evidence type="ECO:0000259" key="1">
    <source>
        <dbReference type="Pfam" id="PF01266"/>
    </source>
</evidence>
<feature type="domain" description="CdaR GGDEF-like" evidence="2">
    <location>
        <begin position="297"/>
        <end position="408"/>
    </location>
</feature>
<dbReference type="AlphaFoldDB" id="A0A5M3XZE5"/>
<comment type="caution">
    <text evidence="3">The sequence shown here is derived from an EMBL/GenBank/DDBJ whole genome shotgun (WGS) entry which is preliminary data.</text>
</comment>
<evidence type="ECO:0000313" key="3">
    <source>
        <dbReference type="EMBL" id="GES25319.1"/>
    </source>
</evidence>
<dbReference type="RefSeq" id="WP_155350098.1">
    <property type="nucleotide sequence ID" value="NZ_BAAAHM010000014.1"/>
</dbReference>
<dbReference type="OrthoDB" id="3190266at2"/>
<organism evidence="3 4">
    <name type="scientific">Acrocarpospora pleiomorpha</name>
    <dbReference type="NCBI Taxonomy" id="90975"/>
    <lineage>
        <taxon>Bacteria</taxon>
        <taxon>Bacillati</taxon>
        <taxon>Actinomycetota</taxon>
        <taxon>Actinomycetes</taxon>
        <taxon>Streptosporangiales</taxon>
        <taxon>Streptosporangiaceae</taxon>
        <taxon>Acrocarpospora</taxon>
    </lineage>
</organism>
<dbReference type="InterPro" id="IPR041522">
    <property type="entry name" value="CdaR_GGDEF"/>
</dbReference>
<evidence type="ECO:0000259" key="2">
    <source>
        <dbReference type="Pfam" id="PF17853"/>
    </source>
</evidence>
<dbReference type="Proteomes" id="UP000377595">
    <property type="component" value="Unassembled WGS sequence"/>
</dbReference>
<dbReference type="SUPFAM" id="SSF54373">
    <property type="entry name" value="FAD-linked reductases, C-terminal domain"/>
    <property type="match status" value="1"/>
</dbReference>
<reference evidence="3 4" key="1">
    <citation type="submission" date="2019-10" db="EMBL/GenBank/DDBJ databases">
        <title>Whole genome shotgun sequence of Acrocarpospora pleiomorpha NBRC 16267.</title>
        <authorList>
            <person name="Ichikawa N."/>
            <person name="Kimura A."/>
            <person name="Kitahashi Y."/>
            <person name="Komaki H."/>
            <person name="Oguchi A."/>
        </authorList>
    </citation>
    <scope>NUCLEOTIDE SEQUENCE [LARGE SCALE GENOMIC DNA]</scope>
    <source>
        <strain evidence="3 4">NBRC 16267</strain>
    </source>
</reference>